<reference evidence="5 6" key="1">
    <citation type="journal article" date="2020" name="Mol. Plant">
        <title>The Chromosome-Based Rubber Tree Genome Provides New Insights into Spurge Genome Evolution and Rubber Biosynthesis.</title>
        <authorList>
            <person name="Liu J."/>
            <person name="Shi C."/>
            <person name="Shi C.C."/>
            <person name="Li W."/>
            <person name="Zhang Q.J."/>
            <person name="Zhang Y."/>
            <person name="Li K."/>
            <person name="Lu H.F."/>
            <person name="Shi C."/>
            <person name="Zhu S.T."/>
            <person name="Xiao Z.Y."/>
            <person name="Nan H."/>
            <person name="Yue Y."/>
            <person name="Zhu X.G."/>
            <person name="Wu Y."/>
            <person name="Hong X.N."/>
            <person name="Fan G.Y."/>
            <person name="Tong Y."/>
            <person name="Zhang D."/>
            <person name="Mao C.L."/>
            <person name="Liu Y.L."/>
            <person name="Hao S.J."/>
            <person name="Liu W.Q."/>
            <person name="Lv M.Q."/>
            <person name="Zhang H.B."/>
            <person name="Liu Y."/>
            <person name="Hu-Tang G.R."/>
            <person name="Wang J.P."/>
            <person name="Wang J.H."/>
            <person name="Sun Y.H."/>
            <person name="Ni S.B."/>
            <person name="Chen W.B."/>
            <person name="Zhang X.C."/>
            <person name="Jiao Y.N."/>
            <person name="Eichler E.E."/>
            <person name="Li G.H."/>
            <person name="Liu X."/>
            <person name="Gao L.Z."/>
        </authorList>
    </citation>
    <scope>NUCLEOTIDE SEQUENCE [LARGE SCALE GENOMIC DNA]</scope>
    <source>
        <strain evidence="6">cv. GT1</strain>
        <tissue evidence="5">Leaf</tissue>
    </source>
</reference>
<organism evidence="5 6">
    <name type="scientific">Hevea brasiliensis</name>
    <name type="common">Para rubber tree</name>
    <name type="synonym">Siphonia brasiliensis</name>
    <dbReference type="NCBI Taxonomy" id="3981"/>
    <lineage>
        <taxon>Eukaryota</taxon>
        <taxon>Viridiplantae</taxon>
        <taxon>Streptophyta</taxon>
        <taxon>Embryophyta</taxon>
        <taxon>Tracheophyta</taxon>
        <taxon>Spermatophyta</taxon>
        <taxon>Magnoliopsida</taxon>
        <taxon>eudicotyledons</taxon>
        <taxon>Gunneridae</taxon>
        <taxon>Pentapetalae</taxon>
        <taxon>rosids</taxon>
        <taxon>fabids</taxon>
        <taxon>Malpighiales</taxon>
        <taxon>Euphorbiaceae</taxon>
        <taxon>Crotonoideae</taxon>
        <taxon>Micrandreae</taxon>
        <taxon>Hevea</taxon>
    </lineage>
</organism>
<dbReference type="GO" id="GO:0006355">
    <property type="term" value="P:regulation of DNA-templated transcription"/>
    <property type="evidence" value="ECO:0007669"/>
    <property type="project" value="InterPro"/>
</dbReference>
<comment type="subcellular location">
    <subcellularLocation>
        <location evidence="1">Nucleus</location>
    </subcellularLocation>
</comment>
<sequence>MGSKKRSSGCVEVENFVDTNTENVASNPIKKKLKKGKEKVVETAHGGAFAGSGTSAVPSSIKPMEKRKERKVLVKERRRLALENEESKPGLMQVDKKVNEITGQMVGSSTGGLPEFHIGVFKDLTSADVSVREAAVERLCARQGFALGLTVLVSTIPSIKLHSLLKLIVDLLEVSSSMKGQEIKDCLLGHLFAYGALAQSGRINQEWMSDQKTPFIKEFVNALLSLASKKRYLQEPAIAIILDLVDKLPTDVLLNHILETPGLCYLHLLFQLFYPKLVQCLMDILSTKDSWLYKVAEHFLKELSDWVGNDDVRRVAVIVALQKHSNGKFDNITRTKMVKTLMAEFETEAGSMLFIQNLMNMFVDEDHTSEEPSDQSQTADDNSEIVTSFDLQEKFRWPKVASSNATCKMCIQQIQFLLASAQKIEVHILCRLALSPMILGLTSCSSSTLHNIPSVSLFWPLSNEDEKAFEKLQEMETRLSREERNCGLSTDANRLHALKYLLIQLLLQVLLRPGELSEAVSELIICCKKAFAVSDLLDSSGENELDSDDTPEVVDVLVDTLLSLLPQSPAPMRSAIEQVFKCFCDNVTNDGLLQMLRVIKKDLKPARHQEPDSEDDDEDFLCKPQVLTVYSDLTSALVKSRTTEINEQLGQRIWGILQKKIFKSKDFPKGEATQLSTLESLLEKSLKLASKPFKRKKSAVPLKKQSTSWNRDKMIVSLAQNSTHWILKIIDARNFSESELQGVVDIFKGVLTGFFDSKRSRIKSEFLKEIFRRRPWIGHHLFSFLLEKCGSAKSVFRRVDALDLVMEILKSMVSSGTDESSRNASKKILKNHLHKLSYLVKNW</sequence>
<dbReference type="Pfam" id="PF04931">
    <property type="entry name" value="DNA_pol_phi"/>
    <property type="match status" value="2"/>
</dbReference>
<comment type="caution">
    <text evidence="5">The sequence shown here is derived from an EMBL/GenBank/DDBJ whole genome shotgun (WGS) entry which is preliminary data.</text>
</comment>
<dbReference type="PANTHER" id="PTHR13213">
    <property type="entry name" value="MYB-BINDING PROTEIN 1A FAMILY MEMBER"/>
    <property type="match status" value="1"/>
</dbReference>
<dbReference type="PANTHER" id="PTHR13213:SF2">
    <property type="entry name" value="MYB-BINDING PROTEIN 1A"/>
    <property type="match status" value="1"/>
</dbReference>
<keyword evidence="6" id="KW-1185">Reference proteome</keyword>
<evidence type="ECO:0000313" key="6">
    <source>
        <dbReference type="Proteomes" id="UP000467840"/>
    </source>
</evidence>
<evidence type="ECO:0000256" key="1">
    <source>
        <dbReference type="ARBA" id="ARBA00004123"/>
    </source>
</evidence>
<dbReference type="InterPro" id="IPR016024">
    <property type="entry name" value="ARM-type_fold"/>
</dbReference>
<evidence type="ECO:0000313" key="5">
    <source>
        <dbReference type="EMBL" id="KAF2296534.1"/>
    </source>
</evidence>
<dbReference type="Proteomes" id="UP000467840">
    <property type="component" value="Chromosome 7"/>
</dbReference>
<accession>A0A6A6L6C0</accession>
<dbReference type="GO" id="GO:0005730">
    <property type="term" value="C:nucleolus"/>
    <property type="evidence" value="ECO:0007669"/>
    <property type="project" value="InterPro"/>
</dbReference>
<evidence type="ECO:0000256" key="2">
    <source>
        <dbReference type="ARBA" id="ARBA00006809"/>
    </source>
</evidence>
<comment type="similarity">
    <text evidence="2">Belongs to the MYBBP1A family.</text>
</comment>
<name>A0A6A6L6C0_HEVBR</name>
<keyword evidence="3" id="KW-0539">Nucleus</keyword>
<feature type="region of interest" description="Disordered" evidence="4">
    <location>
        <begin position="44"/>
        <end position="68"/>
    </location>
</feature>
<gene>
    <name evidence="5" type="ORF">GH714_040553</name>
</gene>
<dbReference type="GO" id="GO:0003677">
    <property type="term" value="F:DNA binding"/>
    <property type="evidence" value="ECO:0007669"/>
    <property type="project" value="InterPro"/>
</dbReference>
<proteinExistence type="inferred from homology"/>
<dbReference type="InterPro" id="IPR007015">
    <property type="entry name" value="DNA_pol_V/MYBBP1A"/>
</dbReference>
<protein>
    <submittedName>
        <fullName evidence="5">Uncharacterized protein</fullName>
    </submittedName>
</protein>
<dbReference type="SUPFAM" id="SSF48371">
    <property type="entry name" value="ARM repeat"/>
    <property type="match status" value="1"/>
</dbReference>
<evidence type="ECO:0000256" key="4">
    <source>
        <dbReference type="SAM" id="MobiDB-lite"/>
    </source>
</evidence>
<evidence type="ECO:0000256" key="3">
    <source>
        <dbReference type="ARBA" id="ARBA00023242"/>
    </source>
</evidence>
<dbReference type="AlphaFoldDB" id="A0A6A6L6C0"/>
<dbReference type="EMBL" id="JAAGAX010000013">
    <property type="protein sequence ID" value="KAF2296534.1"/>
    <property type="molecule type" value="Genomic_DNA"/>
</dbReference>